<reference evidence="2" key="1">
    <citation type="submission" date="2021-04" db="EMBL/GenBank/DDBJ databases">
        <title>Whole genome sequencing of Enterococci isolates from hospitalized patients.</title>
        <authorList>
            <person name="Ogoti B.M."/>
            <person name="Onyambu F.G."/>
        </authorList>
    </citation>
    <scope>NUCLEOTIDE SEQUENCE</scope>
    <source>
        <strain evidence="2">242</strain>
    </source>
</reference>
<dbReference type="SUPFAM" id="SSF88697">
    <property type="entry name" value="PUA domain-like"/>
    <property type="match status" value="1"/>
</dbReference>
<proteinExistence type="predicted"/>
<evidence type="ECO:0000313" key="2">
    <source>
        <dbReference type="EMBL" id="MBR8644048.1"/>
    </source>
</evidence>
<dbReference type="EMBL" id="JAGTPW010000003">
    <property type="protein sequence ID" value="MBR8644048.1"/>
    <property type="molecule type" value="Genomic_DNA"/>
</dbReference>
<dbReference type="Proteomes" id="UP000680045">
    <property type="component" value="Unassembled WGS sequence"/>
</dbReference>
<dbReference type="AlphaFoldDB" id="A0A941FFX9"/>
<name>A0A941FFX9_9BACI</name>
<protein>
    <recommendedName>
        <fullName evidence="1">ATP-sulfurylase PUA-like domain-containing protein</fullName>
    </recommendedName>
</protein>
<dbReference type="InterPro" id="IPR015947">
    <property type="entry name" value="PUA-like_sf"/>
</dbReference>
<comment type="caution">
    <text evidence="2">The sequence shown here is derived from an EMBL/GenBank/DDBJ whole genome shotgun (WGS) entry which is preliminary data.</text>
</comment>
<organism evidence="2 3">
    <name type="scientific">Peribacillus frigoritolerans</name>
    <dbReference type="NCBI Taxonomy" id="450367"/>
    <lineage>
        <taxon>Bacteria</taxon>
        <taxon>Bacillati</taxon>
        <taxon>Bacillota</taxon>
        <taxon>Bacilli</taxon>
        <taxon>Bacillales</taxon>
        <taxon>Bacillaceae</taxon>
        <taxon>Peribacillus</taxon>
    </lineage>
</organism>
<dbReference type="Gene3D" id="3.10.400.10">
    <property type="entry name" value="Sulfate adenylyltransferase"/>
    <property type="match status" value="1"/>
</dbReference>
<dbReference type="Pfam" id="PF14306">
    <property type="entry name" value="PUA_2"/>
    <property type="match status" value="1"/>
</dbReference>
<accession>A0A941FFX9</accession>
<dbReference type="InterPro" id="IPR025980">
    <property type="entry name" value="ATP-Sase_PUA-like_dom"/>
</dbReference>
<evidence type="ECO:0000313" key="3">
    <source>
        <dbReference type="Proteomes" id="UP000680045"/>
    </source>
</evidence>
<evidence type="ECO:0000259" key="1">
    <source>
        <dbReference type="Pfam" id="PF14306"/>
    </source>
</evidence>
<sequence>MMVKYTGFSVSDIYTPDKQLEATLVYQTADEKHPGVKTYITAGMYMSAGNKVDQENRASAISSSLFGPSRDKEGFR</sequence>
<gene>
    <name evidence="2" type="ORF">KEH51_03055</name>
</gene>
<feature type="domain" description="ATP-sulfurylase PUA-like" evidence="1">
    <location>
        <begin position="8"/>
        <end position="50"/>
    </location>
</feature>